<evidence type="ECO:0000313" key="5">
    <source>
        <dbReference type="EMBL" id="BAI69721.1"/>
    </source>
</evidence>
<dbReference type="eggNOG" id="COG0860">
    <property type="taxonomic scope" value="Bacteria"/>
</dbReference>
<evidence type="ECO:0000256" key="3">
    <source>
        <dbReference type="ARBA" id="ARBA00022801"/>
    </source>
</evidence>
<comment type="catalytic activity">
    <reaction evidence="1">
        <text>Hydrolyzes the link between N-acetylmuramoyl residues and L-amino acid residues in certain cell-wall glycopeptides.</text>
        <dbReference type="EC" id="3.5.1.28"/>
    </reaction>
</comment>
<evidence type="ECO:0000256" key="2">
    <source>
        <dbReference type="ARBA" id="ARBA00011901"/>
    </source>
</evidence>
<dbReference type="FunFam" id="3.40.630.40:FF:000005">
    <property type="entry name" value="N-acetylmuramoyl-L-alanine amidase (AmiA)"/>
    <property type="match status" value="1"/>
</dbReference>
<feature type="domain" description="MurNAc-LAA" evidence="4">
    <location>
        <begin position="225"/>
        <end position="382"/>
    </location>
</feature>
<dbReference type="AlphaFoldDB" id="D3DIR9"/>
<dbReference type="PANTHER" id="PTHR30404">
    <property type="entry name" value="N-ACETYLMURAMOYL-L-ALANINE AMIDASE"/>
    <property type="match status" value="1"/>
</dbReference>
<dbReference type="OrthoDB" id="9806267at2"/>
<dbReference type="EMBL" id="AP011112">
    <property type="protein sequence ID" value="BAI69721.1"/>
    <property type="molecule type" value="Genomic_DNA"/>
</dbReference>
<evidence type="ECO:0000259" key="4">
    <source>
        <dbReference type="SMART" id="SM00646"/>
    </source>
</evidence>
<evidence type="ECO:0000313" key="6">
    <source>
        <dbReference type="Proteomes" id="UP000002574"/>
    </source>
</evidence>
<accession>D3DIR9</accession>
<proteinExistence type="predicted"/>
<dbReference type="PATRIC" id="fig|608538.5.peg.1286"/>
<keyword evidence="6" id="KW-1185">Reference proteome</keyword>
<dbReference type="Proteomes" id="UP000002574">
    <property type="component" value="Chromosome"/>
</dbReference>
<dbReference type="CDD" id="cd02696">
    <property type="entry name" value="MurNAc-LAA"/>
    <property type="match status" value="1"/>
</dbReference>
<dbReference type="InterPro" id="IPR002508">
    <property type="entry name" value="MurNAc-LAA_cat"/>
</dbReference>
<reference evidence="5 6" key="1">
    <citation type="journal article" date="2010" name="J. Bacteriol.">
        <title>Complete genome sequence of the thermophilic, obligately chemolithoautotrophic hydrogen-oxidizing bacterium Hydrogenobacter thermophilus TK-6.</title>
        <authorList>
            <person name="Arai H."/>
            <person name="Kanbe H."/>
            <person name="Ishii M."/>
            <person name="Igarashi Y."/>
        </authorList>
    </citation>
    <scope>NUCLEOTIDE SEQUENCE [LARGE SCALE GENOMIC DNA]</scope>
    <source>
        <strain evidence="6">DSM 6534 / IAM 12695 / TK-6 [Tokyo]</strain>
    </source>
</reference>
<dbReference type="RefSeq" id="WP_012963901.1">
    <property type="nucleotide sequence ID" value="NC_013799.1"/>
</dbReference>
<dbReference type="Pfam" id="PF01520">
    <property type="entry name" value="Amidase_3"/>
    <property type="match status" value="1"/>
</dbReference>
<dbReference type="KEGG" id="hth:HTH_1268"/>
<gene>
    <name evidence="5" type="primary">amiC</name>
    <name evidence="5" type="ordered locus">HTH_1268</name>
</gene>
<dbReference type="GO" id="GO:0030288">
    <property type="term" value="C:outer membrane-bounded periplasmic space"/>
    <property type="evidence" value="ECO:0007669"/>
    <property type="project" value="TreeGrafter"/>
</dbReference>
<dbReference type="EC" id="3.5.1.28" evidence="2"/>
<dbReference type="InterPro" id="IPR050695">
    <property type="entry name" value="N-acetylmuramoyl_amidase_3"/>
</dbReference>
<dbReference type="KEGG" id="hte:Hydth_1260"/>
<dbReference type="GO" id="GO:0008745">
    <property type="term" value="F:N-acetylmuramoyl-L-alanine amidase activity"/>
    <property type="evidence" value="ECO:0007669"/>
    <property type="project" value="UniProtKB-EC"/>
</dbReference>
<dbReference type="SUPFAM" id="SSF53187">
    <property type="entry name" value="Zn-dependent exopeptidases"/>
    <property type="match status" value="1"/>
</dbReference>
<keyword evidence="3" id="KW-0378">Hydrolase</keyword>
<dbReference type="GO" id="GO:0009253">
    <property type="term" value="P:peptidoglycan catabolic process"/>
    <property type="evidence" value="ECO:0007669"/>
    <property type="project" value="InterPro"/>
</dbReference>
<sequence length="396" mass="44650">MYQRILIIFSLLFCLSFGQVVSVRYGDYQEKERIVLDFDQRVDYRVILLEAPKRIVVDVLSEKDFSLRVPKGIAYRVGKHPWGTRIVFEKDFSSVKAFSLEDPFRIVIDVFKSASKEDREVKEDDALIAILDPTVLKVIQYSEGTKERVISERKKGAILTQRRVIVVDAGHGGHDPGAIGYMNIKEKDVNLAIAKKLAEYLSKDGRFRVIMTRKDDTFIPLQERANIALRNRADLFISIHANASPQGISQHASGTYVFAISSDAAKRKKQQIINNDSYAKLVLGASDVPINARKVLADLAMDVTLYESVSFGEKIAKSIARELGREVEFKGIQRAGFAVLKTPGIPSVLVEAGFITNPDEATLMADRDFQDKFAYAIYRAIVNYFFPTERKLTLNQ</sequence>
<protein>
    <recommendedName>
        <fullName evidence="2">N-acetylmuramoyl-L-alanine amidase</fullName>
        <ecNumber evidence="2">3.5.1.28</ecNumber>
    </recommendedName>
</protein>
<dbReference type="Gene3D" id="3.40.630.40">
    <property type="entry name" value="Zn-dependent exopeptidases"/>
    <property type="match status" value="1"/>
</dbReference>
<organism evidence="5 6">
    <name type="scientific">Hydrogenobacter thermophilus (strain DSM 6534 / IAM 12695 / TK-6)</name>
    <dbReference type="NCBI Taxonomy" id="608538"/>
    <lineage>
        <taxon>Bacteria</taxon>
        <taxon>Pseudomonadati</taxon>
        <taxon>Aquificota</taxon>
        <taxon>Aquificia</taxon>
        <taxon>Aquificales</taxon>
        <taxon>Aquificaceae</taxon>
        <taxon>Hydrogenobacter</taxon>
    </lineage>
</organism>
<name>D3DIR9_HYDTT</name>
<dbReference type="STRING" id="608538.HTH_1268"/>
<dbReference type="PANTHER" id="PTHR30404:SF0">
    <property type="entry name" value="N-ACETYLMURAMOYL-L-ALANINE AMIDASE AMIC"/>
    <property type="match status" value="1"/>
</dbReference>
<dbReference type="SMART" id="SM00646">
    <property type="entry name" value="Ami_3"/>
    <property type="match status" value="1"/>
</dbReference>
<dbReference type="Gene3D" id="2.60.40.3500">
    <property type="match status" value="1"/>
</dbReference>
<evidence type="ECO:0000256" key="1">
    <source>
        <dbReference type="ARBA" id="ARBA00001561"/>
    </source>
</evidence>